<gene>
    <name evidence="3" type="ORF">EH165_12885</name>
</gene>
<feature type="domain" description="Luciferase-like" evidence="2">
    <location>
        <begin position="15"/>
        <end position="224"/>
    </location>
</feature>
<dbReference type="EMBL" id="CP034170">
    <property type="protein sequence ID" value="AZI58903.1"/>
    <property type="molecule type" value="Genomic_DNA"/>
</dbReference>
<dbReference type="Proteomes" id="UP000268084">
    <property type="component" value="Chromosome"/>
</dbReference>
<keyword evidence="1" id="KW-0560">Oxidoreductase</keyword>
<dbReference type="Pfam" id="PF00296">
    <property type="entry name" value="Bac_luciferase"/>
    <property type="match status" value="1"/>
</dbReference>
<dbReference type="AlphaFoldDB" id="A0A3G8ZNS7"/>
<dbReference type="PANTHER" id="PTHR43244:SF1">
    <property type="entry name" value="5,10-METHYLENETETRAHYDROMETHANOPTERIN REDUCTASE"/>
    <property type="match status" value="1"/>
</dbReference>
<organism evidence="3 4">
    <name type="scientific">Nakamurella antarctica</name>
    <dbReference type="NCBI Taxonomy" id="1902245"/>
    <lineage>
        <taxon>Bacteria</taxon>
        <taxon>Bacillati</taxon>
        <taxon>Actinomycetota</taxon>
        <taxon>Actinomycetes</taxon>
        <taxon>Nakamurellales</taxon>
        <taxon>Nakamurellaceae</taxon>
        <taxon>Nakamurella</taxon>
    </lineage>
</organism>
<dbReference type="OrthoDB" id="675245at2"/>
<dbReference type="SUPFAM" id="SSF51679">
    <property type="entry name" value="Bacterial luciferase-like"/>
    <property type="match status" value="1"/>
</dbReference>
<dbReference type="PANTHER" id="PTHR43244">
    <property type="match status" value="1"/>
</dbReference>
<accession>A0A3G8ZNS7</accession>
<evidence type="ECO:0000256" key="1">
    <source>
        <dbReference type="ARBA" id="ARBA00023002"/>
    </source>
</evidence>
<dbReference type="RefSeq" id="WP_124799807.1">
    <property type="nucleotide sequence ID" value="NZ_CP034170.1"/>
</dbReference>
<dbReference type="Gene3D" id="3.20.20.30">
    <property type="entry name" value="Luciferase-like domain"/>
    <property type="match status" value="1"/>
</dbReference>
<evidence type="ECO:0000313" key="3">
    <source>
        <dbReference type="EMBL" id="AZI58903.1"/>
    </source>
</evidence>
<dbReference type="InterPro" id="IPR036661">
    <property type="entry name" value="Luciferase-like_sf"/>
</dbReference>
<dbReference type="InterPro" id="IPR050564">
    <property type="entry name" value="F420-G6PD/mer"/>
</dbReference>
<name>A0A3G8ZNS7_9ACTN</name>
<keyword evidence="4" id="KW-1185">Reference proteome</keyword>
<proteinExistence type="predicted"/>
<protein>
    <submittedName>
        <fullName evidence="3">LLM class flavin-dependent oxidoreductase</fullName>
    </submittedName>
</protein>
<dbReference type="KEGG" id="nak:EH165_12885"/>
<evidence type="ECO:0000259" key="2">
    <source>
        <dbReference type="Pfam" id="PF00296"/>
    </source>
</evidence>
<dbReference type="InterPro" id="IPR011251">
    <property type="entry name" value="Luciferase-like_dom"/>
</dbReference>
<sequence>MTTVEIGALFRPQLPPERLKSVVHTAQAAGLDQLWLWEDCFLESGIATAATALAWSETLKVGIGVLPVPFRNAALTAMELATIERLFPRRLIPGIGHGVQDWMAQVGAKVGSPLTLLREHLTVTRALLAGERVDFHGRYVSLADVALDWPPAAPMAVHAAAGGPKTLQLSGECSDGTVLTSGTTPDQVREAKLLIDAGRAIAGRTDEHVITVYLICATGNEAHLRVEREVGLWNYDPDQDNRVAGDAHEVAAGVQRWIDAGADCVVLQPTLDEPDQEGFVTFAAEKVKPLL</sequence>
<reference evidence="3 4" key="2">
    <citation type="submission" date="2018-12" db="EMBL/GenBank/DDBJ databases">
        <title>Nakamurella antarcticus sp. nov., isolated from Antarctica South Shetland Islands soil.</title>
        <authorList>
            <person name="Peng F."/>
        </authorList>
    </citation>
    <scope>NUCLEOTIDE SEQUENCE [LARGE SCALE GENOMIC DNA]</scope>
    <source>
        <strain evidence="3 4">S14-144</strain>
    </source>
</reference>
<dbReference type="GO" id="GO:0016705">
    <property type="term" value="F:oxidoreductase activity, acting on paired donors, with incorporation or reduction of molecular oxygen"/>
    <property type="evidence" value="ECO:0007669"/>
    <property type="project" value="InterPro"/>
</dbReference>
<reference evidence="3 4" key="1">
    <citation type="submission" date="2018-11" db="EMBL/GenBank/DDBJ databases">
        <authorList>
            <person name="Da X."/>
        </authorList>
    </citation>
    <scope>NUCLEOTIDE SEQUENCE [LARGE SCALE GENOMIC DNA]</scope>
    <source>
        <strain evidence="3 4">S14-144</strain>
    </source>
</reference>
<evidence type="ECO:0000313" key="4">
    <source>
        <dbReference type="Proteomes" id="UP000268084"/>
    </source>
</evidence>